<dbReference type="SUPFAM" id="SSF56281">
    <property type="entry name" value="Metallo-hydrolase/oxidoreductase"/>
    <property type="match status" value="1"/>
</dbReference>
<dbReference type="CDD" id="cd07729">
    <property type="entry name" value="AHL_lactonase_MBL-fold"/>
    <property type="match status" value="1"/>
</dbReference>
<organism evidence="7 8">
    <name type="scientific">Klebsiella pneumoniae subsp. pneumoniae</name>
    <dbReference type="NCBI Taxonomy" id="72407"/>
    <lineage>
        <taxon>Bacteria</taxon>
        <taxon>Pseudomonadati</taxon>
        <taxon>Pseudomonadota</taxon>
        <taxon>Gammaproteobacteria</taxon>
        <taxon>Enterobacterales</taxon>
        <taxon>Enterobacteriaceae</taxon>
        <taxon>Klebsiella/Raoultella group</taxon>
        <taxon>Klebsiella</taxon>
        <taxon>Klebsiella pneumoniae complex</taxon>
    </lineage>
</organism>
<reference evidence="7 8" key="1">
    <citation type="submission" date="2018-06" db="EMBL/GenBank/DDBJ databases">
        <authorList>
            <consortium name="Pathogen Informatics"/>
            <person name="Doyle S."/>
        </authorList>
    </citation>
    <scope>NUCLEOTIDE SEQUENCE [LARGE SCALE GENOMIC DNA]</scope>
    <source>
        <strain evidence="7 8">NCTC9504</strain>
    </source>
</reference>
<keyword evidence="4 7" id="KW-0378">Hydrolase</keyword>
<gene>
    <name evidence="7" type="primary">ahlK</name>
    <name evidence="7" type="ORF">NCTC9504_03414</name>
</gene>
<keyword evidence="3" id="KW-0479">Metal-binding</keyword>
<evidence type="ECO:0000313" key="7">
    <source>
        <dbReference type="EMBL" id="STU76587.1"/>
    </source>
</evidence>
<dbReference type="SMART" id="SM00849">
    <property type="entry name" value="Lactamase_B"/>
    <property type="match status" value="1"/>
</dbReference>
<dbReference type="EMBL" id="UGMA01000005">
    <property type="protein sequence ID" value="STU76587.1"/>
    <property type="molecule type" value="Genomic_DNA"/>
</dbReference>
<dbReference type="InterPro" id="IPR036866">
    <property type="entry name" value="RibonucZ/Hydroxyglut_hydro"/>
</dbReference>
<evidence type="ECO:0000256" key="4">
    <source>
        <dbReference type="ARBA" id="ARBA00022801"/>
    </source>
</evidence>
<evidence type="ECO:0000256" key="2">
    <source>
        <dbReference type="ARBA" id="ARBA00007749"/>
    </source>
</evidence>
<dbReference type="NCBIfam" id="NF045700">
    <property type="entry name" value="AHLLactAttM"/>
    <property type="match status" value="1"/>
</dbReference>
<protein>
    <submittedName>
        <fullName evidence="7">N-acylhomoserine lactone degredation protein AhlK</fullName>
        <ecNumber evidence="7">3.1.1.81</ecNumber>
    </submittedName>
</protein>
<evidence type="ECO:0000256" key="5">
    <source>
        <dbReference type="ARBA" id="ARBA00022833"/>
    </source>
</evidence>
<accession>A0A377ZNM7</accession>
<name>A0A377ZNM7_KLEPN</name>
<evidence type="ECO:0000313" key="8">
    <source>
        <dbReference type="Proteomes" id="UP000254020"/>
    </source>
</evidence>
<dbReference type="PANTHER" id="PTHR42978:SF2">
    <property type="entry name" value="102 KBASES UNSTABLE REGION: FROM 1 TO 119443"/>
    <property type="match status" value="1"/>
</dbReference>
<dbReference type="AlphaFoldDB" id="A0A377ZNM7"/>
<sequence>MPEIKLFMFQSGTQHCRYQHIRMNQGVGEHYEIPVPWFLLTHPDGFTLIDGGLAVEGLKDPSGYWGSAVEQFKPVMSEEQGCVEQLKRIGIAPEDIRYVVLSHLHSDHTGAIGRFPHATHVVQRQEYEYAFAPDWFTSGAYCRRDFDRPQLNWLFLNGLSDDHYDLYGDGTLQCIFTPGHSPGHQSFLIRLPGGTNFTLAIDAAYTLDHYHEKALPGLMTSATDVAQSVRKLRQLTERYHAVLIPGHDPEEWKKTGLRQPVTIESFLADRQKASVKQGCQLILFEMALVMAGAISAGKLRASRPARHD</sequence>
<evidence type="ECO:0000256" key="3">
    <source>
        <dbReference type="ARBA" id="ARBA00022723"/>
    </source>
</evidence>
<dbReference type="InterPro" id="IPR001279">
    <property type="entry name" value="Metallo-B-lactamas"/>
</dbReference>
<dbReference type="InterPro" id="IPR051013">
    <property type="entry name" value="MBL_superfamily_lactonases"/>
</dbReference>
<keyword evidence="5" id="KW-0862">Zinc</keyword>
<evidence type="ECO:0000256" key="1">
    <source>
        <dbReference type="ARBA" id="ARBA00001947"/>
    </source>
</evidence>
<dbReference type="Pfam" id="PF00753">
    <property type="entry name" value="Lactamase_B"/>
    <property type="match status" value="1"/>
</dbReference>
<proteinExistence type="inferred from homology"/>
<comment type="cofactor">
    <cofactor evidence="1">
        <name>Zn(2+)</name>
        <dbReference type="ChEBI" id="CHEBI:29105"/>
    </cofactor>
</comment>
<dbReference type="GO" id="GO:0046872">
    <property type="term" value="F:metal ion binding"/>
    <property type="evidence" value="ECO:0007669"/>
    <property type="project" value="UniProtKB-KW"/>
</dbReference>
<dbReference type="GO" id="GO:0102007">
    <property type="term" value="F:acyl-L-homoserine-lactone lactonohydrolase activity"/>
    <property type="evidence" value="ECO:0007669"/>
    <property type="project" value="UniProtKB-EC"/>
</dbReference>
<comment type="similarity">
    <text evidence="2">Belongs to the metallo-beta-lactamase superfamily.</text>
</comment>
<dbReference type="InterPro" id="IPR054889">
    <property type="entry name" value="AHLLactAttM"/>
</dbReference>
<dbReference type="PANTHER" id="PTHR42978">
    <property type="entry name" value="QUORUM-QUENCHING LACTONASE YTNP-RELATED-RELATED"/>
    <property type="match status" value="1"/>
</dbReference>
<feature type="domain" description="Metallo-beta-lactamase" evidence="6">
    <location>
        <begin position="34"/>
        <end position="247"/>
    </location>
</feature>
<dbReference type="Gene3D" id="3.60.15.10">
    <property type="entry name" value="Ribonuclease Z/Hydroxyacylglutathione hydrolase-like"/>
    <property type="match status" value="1"/>
</dbReference>
<evidence type="ECO:0000259" key="6">
    <source>
        <dbReference type="SMART" id="SM00849"/>
    </source>
</evidence>
<dbReference type="EC" id="3.1.1.81" evidence="7"/>
<dbReference type="Proteomes" id="UP000254020">
    <property type="component" value="Unassembled WGS sequence"/>
</dbReference>